<keyword evidence="15 33" id="KW-0812">Transmembrane</keyword>
<keyword evidence="22" id="KW-0564">Palmitate</keyword>
<keyword evidence="13" id="KW-1003">Cell membrane</keyword>
<evidence type="ECO:0000256" key="10">
    <source>
        <dbReference type="ARBA" id="ARBA00010532"/>
    </source>
</evidence>
<comment type="subcellular location">
    <subcellularLocation>
        <location evidence="6">Apical cell membrane</location>
    </subcellularLocation>
    <subcellularLocation>
        <location evidence="9">Cell membrane</location>
        <topology evidence="9">Multi-pass membrane protein</topology>
    </subcellularLocation>
    <subcellularLocation>
        <location evidence="8">Golgi apparatus</location>
    </subcellularLocation>
    <subcellularLocation>
        <location evidence="7">Membrane raft</location>
    </subcellularLocation>
</comment>
<evidence type="ECO:0000256" key="7">
    <source>
        <dbReference type="ARBA" id="ARBA00004285"/>
    </source>
</evidence>
<evidence type="ECO:0000313" key="35">
    <source>
        <dbReference type="Proteomes" id="UP001152320"/>
    </source>
</evidence>
<evidence type="ECO:0000256" key="6">
    <source>
        <dbReference type="ARBA" id="ARBA00004221"/>
    </source>
</evidence>
<keyword evidence="18 33" id="KW-1133">Transmembrane helix</keyword>
<dbReference type="InterPro" id="IPR002159">
    <property type="entry name" value="CD36_fam"/>
</dbReference>
<evidence type="ECO:0000256" key="13">
    <source>
        <dbReference type="ARBA" id="ARBA00022475"/>
    </source>
</evidence>
<evidence type="ECO:0000256" key="25">
    <source>
        <dbReference type="ARBA" id="ARBA00023180"/>
    </source>
</evidence>
<evidence type="ECO:0000256" key="5">
    <source>
        <dbReference type="ARBA" id="ARBA00001892"/>
    </source>
</evidence>
<comment type="similarity">
    <text evidence="10">Belongs to the CD36 family.</text>
</comment>
<dbReference type="InterPro" id="IPR005428">
    <property type="entry name" value="CD36/SCARB1/SNMP1"/>
</dbReference>
<evidence type="ECO:0000256" key="11">
    <source>
        <dbReference type="ARBA" id="ARBA00020772"/>
    </source>
</evidence>
<dbReference type="PANTHER" id="PTHR11923">
    <property type="entry name" value="SCAVENGER RECEPTOR CLASS B TYPE-1 SR-B1"/>
    <property type="match status" value="1"/>
</dbReference>
<comment type="catalytic activity">
    <reaction evidence="2">
        <text>(9Z)-octadecenoate(out) = (9Z)-octadecenoate(in)</text>
        <dbReference type="Rhea" id="RHEA:33655"/>
        <dbReference type="ChEBI" id="CHEBI:30823"/>
    </reaction>
    <physiologicalReaction direction="left-to-right" evidence="2">
        <dbReference type="Rhea" id="RHEA:33656"/>
    </physiologicalReaction>
</comment>
<keyword evidence="20" id="KW-0445">Lipid transport</keyword>
<evidence type="ECO:0000256" key="30">
    <source>
        <dbReference type="ARBA" id="ARBA00032188"/>
    </source>
</evidence>
<evidence type="ECO:0000256" key="32">
    <source>
        <dbReference type="SAM" id="MobiDB-lite"/>
    </source>
</evidence>
<dbReference type="EMBL" id="JAIZAY010000015">
    <property type="protein sequence ID" value="KAJ8028831.1"/>
    <property type="molecule type" value="Genomic_DNA"/>
</dbReference>
<keyword evidence="25" id="KW-0325">Glycoprotein</keyword>
<comment type="catalytic activity">
    <reaction evidence="27">
        <text>tetracosanoate(out) = tetracosanoate(in)</text>
        <dbReference type="Rhea" id="RHEA:45260"/>
        <dbReference type="ChEBI" id="CHEBI:31014"/>
    </reaction>
    <physiologicalReaction direction="left-to-right" evidence="27">
        <dbReference type="Rhea" id="RHEA:45261"/>
    </physiologicalReaction>
</comment>
<feature type="transmembrane region" description="Helical" evidence="33">
    <location>
        <begin position="440"/>
        <end position="464"/>
    </location>
</feature>
<evidence type="ECO:0000256" key="20">
    <source>
        <dbReference type="ARBA" id="ARBA00023055"/>
    </source>
</evidence>
<evidence type="ECO:0000256" key="1">
    <source>
        <dbReference type="ARBA" id="ARBA00000542"/>
    </source>
</evidence>
<name>A0A9Q1H1Q6_HOLLE</name>
<evidence type="ECO:0000256" key="29">
    <source>
        <dbReference type="ARBA" id="ARBA00031821"/>
    </source>
</evidence>
<comment type="catalytic activity">
    <reaction evidence="5">
        <text>butanoate(out) = butanoate(in)</text>
        <dbReference type="Rhea" id="RHEA:45248"/>
        <dbReference type="ChEBI" id="CHEBI:17968"/>
    </reaction>
    <physiologicalReaction direction="left-to-right" evidence="5">
        <dbReference type="Rhea" id="RHEA:45249"/>
    </physiologicalReaction>
</comment>
<evidence type="ECO:0000256" key="27">
    <source>
        <dbReference type="ARBA" id="ARBA00023949"/>
    </source>
</evidence>
<dbReference type="AlphaFoldDB" id="A0A9Q1H1Q6"/>
<proteinExistence type="inferred from homology"/>
<evidence type="ECO:0000256" key="26">
    <source>
        <dbReference type="ARBA" id="ARBA00023288"/>
    </source>
</evidence>
<dbReference type="PRINTS" id="PR01609">
    <property type="entry name" value="CD36FAMILY"/>
</dbReference>
<dbReference type="GO" id="GO:0005044">
    <property type="term" value="F:scavenger receptor activity"/>
    <property type="evidence" value="ECO:0007669"/>
    <property type="project" value="TreeGrafter"/>
</dbReference>
<evidence type="ECO:0000256" key="33">
    <source>
        <dbReference type="SAM" id="Phobius"/>
    </source>
</evidence>
<dbReference type="OrthoDB" id="18585at2759"/>
<evidence type="ECO:0000256" key="22">
    <source>
        <dbReference type="ARBA" id="ARBA00023139"/>
    </source>
</evidence>
<evidence type="ECO:0000256" key="21">
    <source>
        <dbReference type="ARBA" id="ARBA00023136"/>
    </source>
</evidence>
<dbReference type="GO" id="GO:0045121">
    <property type="term" value="C:membrane raft"/>
    <property type="evidence" value="ECO:0007669"/>
    <property type="project" value="UniProtKB-SubCell"/>
</dbReference>
<keyword evidence="23" id="KW-1015">Disulfide bond</keyword>
<dbReference type="PRINTS" id="PR01610">
    <property type="entry name" value="CD36ANTIGEN"/>
</dbReference>
<dbReference type="GO" id="GO:0006869">
    <property type="term" value="P:lipid transport"/>
    <property type="evidence" value="ECO:0007669"/>
    <property type="project" value="UniProtKB-KW"/>
</dbReference>
<evidence type="ECO:0000256" key="16">
    <source>
        <dbReference type="ARBA" id="ARBA00022843"/>
    </source>
</evidence>
<dbReference type="Pfam" id="PF01130">
    <property type="entry name" value="CD36"/>
    <property type="match status" value="1"/>
</dbReference>
<evidence type="ECO:0000256" key="14">
    <source>
        <dbReference type="ARBA" id="ARBA00022499"/>
    </source>
</evidence>
<comment type="catalytic activity">
    <reaction evidence="1">
        <text>(9Z,12Z)-octadecadienoate(out) = (9Z,12Z)-octadecadienoate(in)</text>
        <dbReference type="Rhea" id="RHEA:45264"/>
        <dbReference type="ChEBI" id="CHEBI:30245"/>
    </reaction>
    <physiologicalReaction direction="left-to-right" evidence="1">
        <dbReference type="Rhea" id="RHEA:45265"/>
    </physiologicalReaction>
</comment>
<evidence type="ECO:0000256" key="31">
    <source>
        <dbReference type="ARBA" id="ARBA00032780"/>
    </source>
</evidence>
<evidence type="ECO:0000256" key="4">
    <source>
        <dbReference type="ARBA" id="ARBA00000996"/>
    </source>
</evidence>
<keyword evidence="21 33" id="KW-0472">Membrane</keyword>
<evidence type="ECO:0000256" key="23">
    <source>
        <dbReference type="ARBA" id="ARBA00023157"/>
    </source>
</evidence>
<keyword evidence="14" id="KW-1017">Isopeptide bond</keyword>
<evidence type="ECO:0000256" key="17">
    <source>
        <dbReference type="ARBA" id="ARBA00022889"/>
    </source>
</evidence>
<dbReference type="GO" id="GO:0016324">
    <property type="term" value="C:apical plasma membrane"/>
    <property type="evidence" value="ECO:0007669"/>
    <property type="project" value="UniProtKB-SubCell"/>
</dbReference>
<evidence type="ECO:0000256" key="18">
    <source>
        <dbReference type="ARBA" id="ARBA00022989"/>
    </source>
</evidence>
<comment type="caution">
    <text evidence="34">The sequence shown here is derived from an EMBL/GenBank/DDBJ whole genome shotgun (WGS) entry which is preliminary data.</text>
</comment>
<keyword evidence="19" id="KW-0333">Golgi apparatus</keyword>
<evidence type="ECO:0000256" key="28">
    <source>
        <dbReference type="ARBA" id="ARBA00029966"/>
    </source>
</evidence>
<evidence type="ECO:0000256" key="15">
    <source>
        <dbReference type="ARBA" id="ARBA00022692"/>
    </source>
</evidence>
<comment type="catalytic activity">
    <reaction evidence="4">
        <text>tetradecanoate(out) = tetradecanoate(in)</text>
        <dbReference type="Rhea" id="RHEA:45252"/>
        <dbReference type="ChEBI" id="CHEBI:30807"/>
    </reaction>
    <physiologicalReaction direction="left-to-right" evidence="4">
        <dbReference type="Rhea" id="RHEA:45253"/>
    </physiologicalReaction>
</comment>
<reference evidence="34" key="1">
    <citation type="submission" date="2021-10" db="EMBL/GenBank/DDBJ databases">
        <title>Tropical sea cucumber genome reveals ecological adaptation and Cuvierian tubules defense mechanism.</title>
        <authorList>
            <person name="Chen T."/>
        </authorList>
    </citation>
    <scope>NUCLEOTIDE SEQUENCE</scope>
    <source>
        <strain evidence="34">Nanhai2018</strain>
        <tissue evidence="34">Muscle</tissue>
    </source>
</reference>
<dbReference type="GO" id="GO:0005794">
    <property type="term" value="C:Golgi apparatus"/>
    <property type="evidence" value="ECO:0007669"/>
    <property type="project" value="UniProtKB-SubCell"/>
</dbReference>
<keyword evidence="24" id="KW-0675">Receptor</keyword>
<protein>
    <recommendedName>
        <fullName evidence="11">Platelet glycoprotein 4</fullName>
    </recommendedName>
    <alternativeName>
        <fullName evidence="31">Glycoprotein IIIb</fullName>
    </alternativeName>
    <alternativeName>
        <fullName evidence="29">PAS IV</fullName>
    </alternativeName>
    <alternativeName>
        <fullName evidence="30">PAS-4</fullName>
    </alternativeName>
    <alternativeName>
        <fullName evidence="28">Platelet glycoprotein IV</fullName>
    </alternativeName>
</protein>
<evidence type="ECO:0000313" key="34">
    <source>
        <dbReference type="EMBL" id="KAJ8028831.1"/>
    </source>
</evidence>
<comment type="catalytic activity">
    <reaction evidence="3">
        <text>hexadecanoate(out) = hexadecanoate(in)</text>
        <dbReference type="Rhea" id="RHEA:45256"/>
        <dbReference type="ChEBI" id="CHEBI:7896"/>
    </reaction>
    <physiologicalReaction direction="left-to-right" evidence="3">
        <dbReference type="Rhea" id="RHEA:45257"/>
    </physiologicalReaction>
</comment>
<evidence type="ECO:0000256" key="12">
    <source>
        <dbReference type="ARBA" id="ARBA00022448"/>
    </source>
</evidence>
<accession>A0A9Q1H1Q6</accession>
<feature type="region of interest" description="Disordered" evidence="32">
    <location>
        <begin position="481"/>
        <end position="502"/>
    </location>
</feature>
<dbReference type="PANTHER" id="PTHR11923:SF12">
    <property type="entry name" value="PLATELET GLYCOPROTEIN 4"/>
    <property type="match status" value="1"/>
</dbReference>
<keyword evidence="16" id="KW-0832">Ubl conjugation</keyword>
<keyword evidence="35" id="KW-1185">Reference proteome</keyword>
<gene>
    <name evidence="34" type="ORF">HOLleu_31184</name>
</gene>
<evidence type="ECO:0000256" key="2">
    <source>
        <dbReference type="ARBA" id="ARBA00000626"/>
    </source>
</evidence>
<evidence type="ECO:0000256" key="9">
    <source>
        <dbReference type="ARBA" id="ARBA00004651"/>
    </source>
</evidence>
<keyword evidence="12" id="KW-0813">Transport</keyword>
<evidence type="ECO:0000256" key="24">
    <source>
        <dbReference type="ARBA" id="ARBA00023170"/>
    </source>
</evidence>
<evidence type="ECO:0000256" key="19">
    <source>
        <dbReference type="ARBA" id="ARBA00023034"/>
    </source>
</evidence>
<dbReference type="Proteomes" id="UP001152320">
    <property type="component" value="Chromosome 15"/>
</dbReference>
<keyword evidence="17" id="KW-0130">Cell adhesion</keyword>
<evidence type="ECO:0000256" key="8">
    <source>
        <dbReference type="ARBA" id="ARBA00004555"/>
    </source>
</evidence>
<organism evidence="34 35">
    <name type="scientific">Holothuria leucospilota</name>
    <name type="common">Black long sea cucumber</name>
    <name type="synonym">Mertensiothuria leucospilota</name>
    <dbReference type="NCBI Taxonomy" id="206669"/>
    <lineage>
        <taxon>Eukaryota</taxon>
        <taxon>Metazoa</taxon>
        <taxon>Echinodermata</taxon>
        <taxon>Eleutherozoa</taxon>
        <taxon>Echinozoa</taxon>
        <taxon>Holothuroidea</taxon>
        <taxon>Aspidochirotacea</taxon>
        <taxon>Aspidochirotida</taxon>
        <taxon>Holothuriidae</taxon>
        <taxon>Holothuria</taxon>
    </lineage>
</organism>
<keyword evidence="26" id="KW-0449">Lipoprotein</keyword>
<dbReference type="GO" id="GO:0007155">
    <property type="term" value="P:cell adhesion"/>
    <property type="evidence" value="ECO:0007669"/>
    <property type="project" value="UniProtKB-KW"/>
</dbReference>
<sequence>MASRGCLIFLAILGALLVILGGILIPVGNKVIYDSVKKDAVLTPDSFAYDAWMEPPIPVYMAYWVWHLKNPDQFLAGQKPVLEQKGPYTYKEYRKKLDVVHNPNFTITYKPQSTYVFDREMSVGPETDTFTTINMVAFTLASFIRYGGSNLQSVVELIHELAKADVVLELTVKDILWGYEDAYLKMFQDALGEGTIPFTEFGLFYGSNASAEETWTVFDGVNDLSLVNTVNVFNGMESLPWWSTEYANMINGTDGAQFHPYIQEDEFLYAFVPDICRAGYMLFDKTIKLKGIPVGEWYIPKELYANPSEVPDNIGFCTPDKYSCPPTGLINVTECYAGAPIFFSSPHFLYGENLLDTVEGLNPVEDEHKVYFALEMLTGAPFQIENRLQVNIRIDPYDFLPKSENIQGLYMPILWLNQSTLIDDENANAFMHDVVMPQRLLYSFTYIFFGIGGGLFFGSIIALIKSKPKKTKVDEEFLNDSAKHSRAKVVDDDPQGLYEPGM</sequence>
<evidence type="ECO:0000256" key="3">
    <source>
        <dbReference type="ARBA" id="ARBA00000934"/>
    </source>
</evidence>